<sequence>MTNNDHGSFGDTGEVVFVRTLPGPIERVWEYLTDPAKRALWLAGGSIDLRVGGQVHLEFHHDSLTPHEESVPEKYRELVREGCGFTAVIIRCEPPRLLSHTWGEADGSESEVTFELTPLGDQVRLVLMHRKLPEDRDNRISVSAGWHIHVAILIAKLEDFVPPPFWETHTRLEDEYDCLIG</sequence>
<protein>
    <submittedName>
        <fullName evidence="3">SRPBCC family protein</fullName>
    </submittedName>
</protein>
<dbReference type="CDD" id="cd08899">
    <property type="entry name" value="SRPBCC_CalC_Aha1-like_6"/>
    <property type="match status" value="1"/>
</dbReference>
<dbReference type="Proteomes" id="UP000306196">
    <property type="component" value="Unassembled WGS sequence"/>
</dbReference>
<dbReference type="RefSeq" id="WP_138085554.1">
    <property type="nucleotide sequence ID" value="NZ_VAUV01000005.1"/>
</dbReference>
<accession>A0A5R8KGI4</accession>
<evidence type="ECO:0000313" key="4">
    <source>
        <dbReference type="Proteomes" id="UP000306196"/>
    </source>
</evidence>
<organism evidence="3 4">
    <name type="scientific">Phragmitibacter flavus</name>
    <dbReference type="NCBI Taxonomy" id="2576071"/>
    <lineage>
        <taxon>Bacteria</taxon>
        <taxon>Pseudomonadati</taxon>
        <taxon>Verrucomicrobiota</taxon>
        <taxon>Verrucomicrobiia</taxon>
        <taxon>Verrucomicrobiales</taxon>
        <taxon>Verrucomicrobiaceae</taxon>
        <taxon>Phragmitibacter</taxon>
    </lineage>
</organism>
<evidence type="ECO:0000313" key="3">
    <source>
        <dbReference type="EMBL" id="TLD71341.1"/>
    </source>
</evidence>
<evidence type="ECO:0000256" key="1">
    <source>
        <dbReference type="ARBA" id="ARBA00006817"/>
    </source>
</evidence>
<dbReference type="InterPro" id="IPR023393">
    <property type="entry name" value="START-like_dom_sf"/>
</dbReference>
<dbReference type="SUPFAM" id="SSF55961">
    <property type="entry name" value="Bet v1-like"/>
    <property type="match status" value="1"/>
</dbReference>
<proteinExistence type="inferred from homology"/>
<dbReference type="Pfam" id="PF08327">
    <property type="entry name" value="AHSA1"/>
    <property type="match status" value="1"/>
</dbReference>
<dbReference type="Gene3D" id="3.30.530.20">
    <property type="match status" value="1"/>
</dbReference>
<dbReference type="EMBL" id="VAUV01000005">
    <property type="protein sequence ID" value="TLD71341.1"/>
    <property type="molecule type" value="Genomic_DNA"/>
</dbReference>
<evidence type="ECO:0000259" key="2">
    <source>
        <dbReference type="Pfam" id="PF08327"/>
    </source>
</evidence>
<gene>
    <name evidence="3" type="ORF">FEM03_07365</name>
</gene>
<comment type="caution">
    <text evidence="3">The sequence shown here is derived from an EMBL/GenBank/DDBJ whole genome shotgun (WGS) entry which is preliminary data.</text>
</comment>
<dbReference type="AlphaFoldDB" id="A0A5R8KGI4"/>
<keyword evidence="4" id="KW-1185">Reference proteome</keyword>
<feature type="domain" description="Activator of Hsp90 ATPase homologue 1/2-like C-terminal" evidence="2">
    <location>
        <begin position="24"/>
        <end position="153"/>
    </location>
</feature>
<reference evidence="3 4" key="1">
    <citation type="submission" date="2019-05" db="EMBL/GenBank/DDBJ databases">
        <title>Verrucobacter flavum gen. nov., sp. nov. a new member of the family Verrucomicrobiaceae.</title>
        <authorList>
            <person name="Szuroczki S."/>
            <person name="Abbaszade G."/>
            <person name="Szabo A."/>
            <person name="Felfoldi T."/>
            <person name="Schumann P."/>
            <person name="Boka K."/>
            <person name="Keki Z."/>
            <person name="Toumi M."/>
            <person name="Toth E."/>
        </authorList>
    </citation>
    <scope>NUCLEOTIDE SEQUENCE [LARGE SCALE GENOMIC DNA]</scope>
    <source>
        <strain evidence="3 4">MG-N-17</strain>
    </source>
</reference>
<dbReference type="OrthoDB" id="9800600at2"/>
<dbReference type="InterPro" id="IPR013538">
    <property type="entry name" value="ASHA1/2-like_C"/>
</dbReference>
<comment type="similarity">
    <text evidence="1">Belongs to the AHA1 family.</text>
</comment>
<name>A0A5R8KGI4_9BACT</name>